<organism evidence="2 3">
    <name type="scientific">Massilia hydrophila</name>
    <dbReference type="NCBI Taxonomy" id="3044279"/>
    <lineage>
        <taxon>Bacteria</taxon>
        <taxon>Pseudomonadati</taxon>
        <taxon>Pseudomonadota</taxon>
        <taxon>Betaproteobacteria</taxon>
        <taxon>Burkholderiales</taxon>
        <taxon>Oxalobacteraceae</taxon>
        <taxon>Telluria group</taxon>
        <taxon>Massilia</taxon>
    </lineage>
</organism>
<evidence type="ECO:0000259" key="1">
    <source>
        <dbReference type="PROSITE" id="PS50075"/>
    </source>
</evidence>
<feature type="domain" description="Carrier" evidence="1">
    <location>
        <begin position="1"/>
        <end position="80"/>
    </location>
</feature>
<evidence type="ECO:0000313" key="2">
    <source>
        <dbReference type="EMBL" id="MCA1855850.1"/>
    </source>
</evidence>
<dbReference type="SUPFAM" id="SSF47336">
    <property type="entry name" value="ACP-like"/>
    <property type="match status" value="1"/>
</dbReference>
<dbReference type="Pfam" id="PF00550">
    <property type="entry name" value="PP-binding"/>
    <property type="match status" value="1"/>
</dbReference>
<proteinExistence type="predicted"/>
<dbReference type="Proteomes" id="UP001198602">
    <property type="component" value="Unassembled WGS sequence"/>
</dbReference>
<reference evidence="2 3" key="1">
    <citation type="submission" date="2021-07" db="EMBL/GenBank/DDBJ databases">
        <title>Characterization of Violacein-producing bacteria and related species.</title>
        <authorList>
            <person name="Wilson H.S."/>
            <person name="De Leon M.E."/>
        </authorList>
    </citation>
    <scope>NUCLEOTIDE SEQUENCE [LARGE SCALE GENOMIC DNA]</scope>
    <source>
        <strain evidence="2 3">HSC-2F05</strain>
    </source>
</reference>
<name>A0ABS7Y833_9BURK</name>
<dbReference type="InterPro" id="IPR009081">
    <property type="entry name" value="PP-bd_ACP"/>
</dbReference>
<dbReference type="Gene3D" id="1.10.1200.10">
    <property type="entry name" value="ACP-like"/>
    <property type="match status" value="1"/>
</dbReference>
<accession>A0ABS7Y833</accession>
<gene>
    <name evidence="2" type="ORF">LE190_07915</name>
</gene>
<dbReference type="InterPro" id="IPR036736">
    <property type="entry name" value="ACP-like_sf"/>
</dbReference>
<sequence length="81" mass="8293">MYLNEVKNVVIDVLNLGPAGQALEADSPLLGSLPELDSMAVVSLIGALEEQFGIAIDDDDISASTFATLGSLADFVAAKAA</sequence>
<evidence type="ECO:0000313" key="3">
    <source>
        <dbReference type="Proteomes" id="UP001198602"/>
    </source>
</evidence>
<protein>
    <submittedName>
        <fullName evidence="2">Acyl carrier protein</fullName>
    </submittedName>
</protein>
<dbReference type="RefSeq" id="WP_225238215.1">
    <property type="nucleotide sequence ID" value="NZ_JAHYBX010000002.1"/>
</dbReference>
<keyword evidence="3" id="KW-1185">Reference proteome</keyword>
<dbReference type="PROSITE" id="PS50075">
    <property type="entry name" value="CARRIER"/>
    <property type="match status" value="1"/>
</dbReference>
<comment type="caution">
    <text evidence="2">The sequence shown here is derived from an EMBL/GenBank/DDBJ whole genome shotgun (WGS) entry which is preliminary data.</text>
</comment>
<dbReference type="EMBL" id="JAHYBX010000002">
    <property type="protein sequence ID" value="MCA1855850.1"/>
    <property type="molecule type" value="Genomic_DNA"/>
</dbReference>